<dbReference type="AlphaFoldDB" id="A0AAE0GAC4"/>
<dbReference type="Proteomes" id="UP001190700">
    <property type="component" value="Unassembled WGS sequence"/>
</dbReference>
<feature type="region of interest" description="Disordered" evidence="1">
    <location>
        <begin position="1"/>
        <end position="44"/>
    </location>
</feature>
<name>A0AAE0GAC4_9CHLO</name>
<organism evidence="2 3">
    <name type="scientific">Cymbomonas tetramitiformis</name>
    <dbReference type="NCBI Taxonomy" id="36881"/>
    <lineage>
        <taxon>Eukaryota</taxon>
        <taxon>Viridiplantae</taxon>
        <taxon>Chlorophyta</taxon>
        <taxon>Pyramimonadophyceae</taxon>
        <taxon>Pyramimonadales</taxon>
        <taxon>Pyramimonadaceae</taxon>
        <taxon>Cymbomonas</taxon>
    </lineage>
</organism>
<comment type="caution">
    <text evidence="2">The sequence shown here is derived from an EMBL/GenBank/DDBJ whole genome shotgun (WGS) entry which is preliminary data.</text>
</comment>
<gene>
    <name evidence="2" type="ORF">CYMTET_17213</name>
</gene>
<evidence type="ECO:0000313" key="3">
    <source>
        <dbReference type="Proteomes" id="UP001190700"/>
    </source>
</evidence>
<proteinExistence type="predicted"/>
<feature type="region of interest" description="Disordered" evidence="1">
    <location>
        <begin position="254"/>
        <end position="290"/>
    </location>
</feature>
<evidence type="ECO:0000256" key="1">
    <source>
        <dbReference type="SAM" id="MobiDB-lite"/>
    </source>
</evidence>
<dbReference type="EMBL" id="LGRX02007628">
    <property type="protein sequence ID" value="KAK3274615.1"/>
    <property type="molecule type" value="Genomic_DNA"/>
</dbReference>
<feature type="compositionally biased region" description="Pro residues" evidence="1">
    <location>
        <begin position="7"/>
        <end position="31"/>
    </location>
</feature>
<accession>A0AAE0GAC4</accession>
<protein>
    <submittedName>
        <fullName evidence="2">Uncharacterized protein</fullName>
    </submittedName>
</protein>
<sequence>MLQPAQPLYPAPPPTAPALGPQHPPLVQPPTPDHRPLFQGARADAWYEPSVEEYAQRLEGTWREWAQPEGSQQSASSVGLRAGDQLTQQSPVPSGVLEAIVDGPVTYNGAGASAVSAAIPSPSPPASRSPSLSHNRQVHRYWHDCLKEQWRGLHVWCNPPYSSSHLTIEAVLRKYVEEWRSDPDNTSTVFVLPDLQSRIPAWRKLFRMEGMRIVEVIPTHNSQREATQLFESPDGRLLDLPWPVLVVYAPPSRSQPARVRHPRAPQPVLRSGSAARLRDAGSVQQTIGNK</sequence>
<evidence type="ECO:0000313" key="2">
    <source>
        <dbReference type="EMBL" id="KAK3274615.1"/>
    </source>
</evidence>
<keyword evidence="3" id="KW-1185">Reference proteome</keyword>
<reference evidence="2 3" key="1">
    <citation type="journal article" date="2015" name="Genome Biol. Evol.">
        <title>Comparative Genomics of a Bacterivorous Green Alga Reveals Evolutionary Causalities and Consequences of Phago-Mixotrophic Mode of Nutrition.</title>
        <authorList>
            <person name="Burns J.A."/>
            <person name="Paasch A."/>
            <person name="Narechania A."/>
            <person name="Kim E."/>
        </authorList>
    </citation>
    <scope>NUCLEOTIDE SEQUENCE [LARGE SCALE GENOMIC DNA]</scope>
    <source>
        <strain evidence="2 3">PLY_AMNH</strain>
    </source>
</reference>